<feature type="domain" description="Thiamin/hydroxymethyl pyrimidine-binding YkoF putative" evidence="1">
    <location>
        <begin position="5"/>
        <end position="64"/>
    </location>
</feature>
<comment type="caution">
    <text evidence="2">The sequence shown here is derived from an EMBL/GenBank/DDBJ whole genome shotgun (WGS) entry which is preliminary data.</text>
</comment>
<evidence type="ECO:0000313" key="3">
    <source>
        <dbReference type="Proteomes" id="UP000486602"/>
    </source>
</evidence>
<dbReference type="AlphaFoldDB" id="A0A7K3WN01"/>
<proteinExistence type="predicted"/>
<evidence type="ECO:0000313" key="2">
    <source>
        <dbReference type="EMBL" id="NEN23027.1"/>
    </source>
</evidence>
<evidence type="ECO:0000259" key="1">
    <source>
        <dbReference type="Pfam" id="PF07615"/>
    </source>
</evidence>
<name>A0A7K3WN01_9FLAO</name>
<organism evidence="2 3">
    <name type="scientific">Cryomorpha ignava</name>
    <dbReference type="NCBI Taxonomy" id="101383"/>
    <lineage>
        <taxon>Bacteria</taxon>
        <taxon>Pseudomonadati</taxon>
        <taxon>Bacteroidota</taxon>
        <taxon>Flavobacteriia</taxon>
        <taxon>Flavobacteriales</taxon>
        <taxon>Cryomorphaceae</taxon>
        <taxon>Cryomorpha</taxon>
    </lineage>
</organism>
<reference evidence="2 3" key="1">
    <citation type="submission" date="2020-02" db="EMBL/GenBank/DDBJ databases">
        <title>Out from the shadows clarifying the taxonomy of the family Cryomorphaceae and related taxa by utilizing the GTDB taxonomic framework.</title>
        <authorList>
            <person name="Bowman J.P."/>
        </authorList>
    </citation>
    <scope>NUCLEOTIDE SEQUENCE [LARGE SCALE GENOMIC DNA]</scope>
    <source>
        <strain evidence="2 3">QSSC 1-22</strain>
    </source>
</reference>
<dbReference type="InterPro" id="IPR029756">
    <property type="entry name" value="MTH1187/YkoF-like"/>
</dbReference>
<gene>
    <name evidence="2" type="ORF">G3O08_05875</name>
</gene>
<dbReference type="Proteomes" id="UP000486602">
    <property type="component" value="Unassembled WGS sequence"/>
</dbReference>
<keyword evidence="3" id="KW-1185">Reference proteome</keyword>
<dbReference type="InterPro" id="IPR011522">
    <property type="entry name" value="Thiamin/HMP-bd_put_YkoF"/>
</dbReference>
<accession>A0A7K3WN01</accession>
<protein>
    <recommendedName>
        <fullName evidence="1">Thiamin/hydroxymethyl pyrimidine-binding YkoF putative domain-containing protein</fullName>
    </recommendedName>
</protein>
<dbReference type="RefSeq" id="WP_163283831.1">
    <property type="nucleotide sequence ID" value="NZ_JAAGVY010000007.1"/>
</dbReference>
<dbReference type="Pfam" id="PF07615">
    <property type="entry name" value="Ykof"/>
    <property type="match status" value="1"/>
</dbReference>
<dbReference type="EMBL" id="JAAGVY010000007">
    <property type="protein sequence ID" value="NEN23027.1"/>
    <property type="molecule type" value="Genomic_DNA"/>
</dbReference>
<dbReference type="Gene3D" id="3.30.70.930">
    <property type="match status" value="1"/>
</dbReference>
<dbReference type="SUPFAM" id="SSF89957">
    <property type="entry name" value="MTH1187/YkoF-like"/>
    <property type="match status" value="1"/>
</dbReference>
<sequence>MEITLEISMYPLREDYEVQILNFISKLENNPDFTLHVNALSTQIQGDQKVIMDAVNKAIAEVYKSGIKATFVMKVLPGGIDLAYEHNA</sequence>